<dbReference type="GO" id="GO:0015095">
    <property type="term" value="F:magnesium ion transmembrane transporter activity"/>
    <property type="evidence" value="ECO:0007669"/>
    <property type="project" value="UniProtKB-ARBA"/>
</dbReference>
<feature type="transmembrane region" description="Helical" evidence="19">
    <location>
        <begin position="135"/>
        <end position="159"/>
    </location>
</feature>
<dbReference type="PROSITE" id="PS50850">
    <property type="entry name" value="MFS"/>
    <property type="match status" value="1"/>
</dbReference>
<reference evidence="21 22" key="1">
    <citation type="submission" date="2023-11" db="EMBL/GenBank/DDBJ databases">
        <title>An acidophilic fungus is an integral part of prey digestion in a carnivorous sundew plant.</title>
        <authorList>
            <person name="Tsai I.J."/>
        </authorList>
    </citation>
    <scope>NUCLEOTIDE SEQUENCE [LARGE SCALE GENOMIC DNA]</scope>
    <source>
        <strain evidence="21">169a</strain>
    </source>
</reference>
<feature type="transmembrane region" description="Helical" evidence="19">
    <location>
        <begin position="230"/>
        <end position="253"/>
    </location>
</feature>
<feature type="region of interest" description="Disordered" evidence="18">
    <location>
        <begin position="64"/>
        <end position="85"/>
    </location>
</feature>
<dbReference type="PANTHER" id="PTHR23502:SF134">
    <property type="entry name" value="MAJOR FACILITATOR SUPERFAMILY (MFS) PROFILE DOMAIN-CONTAINING PROTEIN-RELATED"/>
    <property type="match status" value="1"/>
</dbReference>
<keyword evidence="11 19" id="KW-0472">Membrane</keyword>
<dbReference type="Pfam" id="PF07690">
    <property type="entry name" value="MFS_1"/>
    <property type="match status" value="1"/>
</dbReference>
<gene>
    <name evidence="21" type="ORF">R9X50_00146400</name>
</gene>
<comment type="function">
    <text evidence="13">High-conductance magnesium-selective channel that mediates the influx of magnesium into the mitochondrial matrix. Essential for the splicing of mRNA group II introns in mitochondria by affecting mitochondrial magnesium concentrations, which are critical for group II intron splicing. It also suppresses a variety of mitochondrial intron mutations and its absence may disturb the assembly of mitochondrial membrane complexes.</text>
</comment>
<evidence type="ECO:0000256" key="19">
    <source>
        <dbReference type="SAM" id="Phobius"/>
    </source>
</evidence>
<feature type="transmembrane region" description="Helical" evidence="19">
    <location>
        <begin position="398"/>
        <end position="417"/>
    </location>
</feature>
<evidence type="ECO:0000259" key="20">
    <source>
        <dbReference type="PROSITE" id="PS50850"/>
    </source>
</evidence>
<feature type="transmembrane region" description="Helical" evidence="19">
    <location>
        <begin position="104"/>
        <end position="123"/>
    </location>
</feature>
<feature type="region of interest" description="Disordered" evidence="18">
    <location>
        <begin position="1"/>
        <end position="46"/>
    </location>
</feature>
<protein>
    <recommendedName>
        <fullName evidence="15">Mitochondrial inner membrane magnesium transporter MRS2</fullName>
    </recommendedName>
    <alternativeName>
        <fullName evidence="16">Mitochondrial inner membrane magnesium transporter mrs2</fullName>
    </alternativeName>
    <alternativeName>
        <fullName evidence="12 17">RNA-splicing protein MRS2</fullName>
    </alternativeName>
</protein>
<keyword evidence="7" id="KW-0809">Transit peptide</keyword>
<sequence>MSTPESPSTSIGNDHVTPRSHAGNAEPEEQHQNDSASSFSPGDSTGIQDEINWHYLSFKTDLPSPASLARQPNATSDTRTPPPECPNLIKYISPFQWSEKRKTFITWVSCAATVIAAYTAGSYPPAMDQFVNEWHVSTVAVSVGITTFTAGFAVAPMFLAPFSEINGRQPVFLVTGSLFVLFQLTCALTPTYSGMLVARFLSGCMSSTFSTMVGGVVADIYEARDRNAAMALFSGAALFGTGLGPLVSGFVAQNLNWRWIFYIQVITSGVLIIVIAICFQETRGSVLLSRKAKTLNKWYEQLEAEGYYGVLMSIDSKDETRKAPQRIRWKVKSDEERASIGTMIVTSLYRPFHLLFTEPVVFWFSLWISFSWGVLYLLLIAIPLVFDTIYGFDTERSNALFAGVSISAAIITAISIMQDRLARLNRLPQSQARSFTTSPRTQDSFWRRFRSGTRSPTRPLHPEDLPRLQGFLDDNAGLGGRIVKPGNDQKLRCTEFDENGNVTLVNGEFRKSELIAKYGLLPRDLRKIDSSVLPHILVRPSAILINLLHLRCLIKHNRVLIFDVYGSTDSYAQSLFMYGLEGKLRQKQISTPGAMAAQANLSYEFRALEAVLISVTSGLESEFEGVREPVVRVLRELEEDIDRDKLRHLLIYSKKLGTFEQKARLVRDAIDDLLEADDDLAAMYLTEKAEGHERDEDNHEEVELLLESYYKVTHEIVQISSNLVSAIRNTEEIMRAILDANRNSLMLLELKFSIGTLGISLGMFIAALYGMNLENFIEETNYGFFGISALSSLVAIIGCAWGLRRLRAVQRLRMWGEGSSSSRNLVGQGRGGRGSWREIDSPHDGIGRSHNLGETVAGIKQADRLRGWTASHKTTGSS</sequence>
<evidence type="ECO:0000256" key="9">
    <source>
        <dbReference type="ARBA" id="ARBA00023065"/>
    </source>
</evidence>
<dbReference type="Pfam" id="PF22099">
    <property type="entry name" value="MRS2-like"/>
    <property type="match status" value="1"/>
</dbReference>
<evidence type="ECO:0000256" key="5">
    <source>
        <dbReference type="ARBA" id="ARBA00022792"/>
    </source>
</evidence>
<dbReference type="FunFam" id="1.20.58.340:FF:000005">
    <property type="entry name" value="Inner membrane magnesium transporter MRS2"/>
    <property type="match status" value="1"/>
</dbReference>
<dbReference type="InterPro" id="IPR036259">
    <property type="entry name" value="MFS_trans_sf"/>
</dbReference>
<dbReference type="GO" id="GO:0005886">
    <property type="term" value="C:plasma membrane"/>
    <property type="evidence" value="ECO:0007669"/>
    <property type="project" value="TreeGrafter"/>
</dbReference>
<feature type="transmembrane region" description="Helical" evidence="19">
    <location>
        <begin position="196"/>
        <end position="218"/>
    </location>
</feature>
<evidence type="ECO:0000256" key="11">
    <source>
        <dbReference type="ARBA" id="ARBA00023136"/>
    </source>
</evidence>
<feature type="transmembrane region" description="Helical" evidence="19">
    <location>
        <begin position="360"/>
        <end position="386"/>
    </location>
</feature>
<dbReference type="FunFam" id="1.20.1720.10:FF:000061">
    <property type="entry name" value="Uncharacterized protein"/>
    <property type="match status" value="1"/>
</dbReference>
<evidence type="ECO:0000256" key="7">
    <source>
        <dbReference type="ARBA" id="ARBA00022946"/>
    </source>
</evidence>
<evidence type="ECO:0000256" key="10">
    <source>
        <dbReference type="ARBA" id="ARBA00023128"/>
    </source>
</evidence>
<keyword evidence="3" id="KW-0813">Transport</keyword>
<comment type="subcellular location">
    <subcellularLocation>
        <location evidence="1">Mitochondrion inner membrane</location>
        <topology evidence="1">Multi-pass membrane protein</topology>
    </subcellularLocation>
</comment>
<evidence type="ECO:0000256" key="3">
    <source>
        <dbReference type="ARBA" id="ARBA00022448"/>
    </source>
</evidence>
<dbReference type="Gene3D" id="1.20.1250.20">
    <property type="entry name" value="MFS general substrate transporter like domains"/>
    <property type="match status" value="1"/>
</dbReference>
<evidence type="ECO:0000313" key="22">
    <source>
        <dbReference type="Proteomes" id="UP001303373"/>
    </source>
</evidence>
<evidence type="ECO:0000256" key="18">
    <source>
        <dbReference type="SAM" id="MobiDB-lite"/>
    </source>
</evidence>
<comment type="similarity">
    <text evidence="2">Belongs to the CorA metal ion transporter (MIT) (TC 1.A.35) family.</text>
</comment>
<dbReference type="PANTHER" id="PTHR23502">
    <property type="entry name" value="MAJOR FACILITATOR SUPERFAMILY"/>
    <property type="match status" value="1"/>
</dbReference>
<keyword evidence="5" id="KW-0999">Mitochondrion inner membrane</keyword>
<organism evidence="21 22">
    <name type="scientific">Acrodontium crateriforme</name>
    <dbReference type="NCBI Taxonomy" id="150365"/>
    <lineage>
        <taxon>Eukaryota</taxon>
        <taxon>Fungi</taxon>
        <taxon>Dikarya</taxon>
        <taxon>Ascomycota</taxon>
        <taxon>Pezizomycotina</taxon>
        <taxon>Dothideomycetes</taxon>
        <taxon>Dothideomycetidae</taxon>
        <taxon>Mycosphaerellales</taxon>
        <taxon>Teratosphaeriaceae</taxon>
        <taxon>Acrodontium</taxon>
    </lineage>
</organism>
<evidence type="ECO:0000313" key="21">
    <source>
        <dbReference type="EMBL" id="WPG98671.1"/>
    </source>
</evidence>
<evidence type="ECO:0000256" key="15">
    <source>
        <dbReference type="ARBA" id="ARBA00071347"/>
    </source>
</evidence>
<dbReference type="FunFam" id="2.40.128.330:FF:000002">
    <property type="entry name" value="Inner membrane magnesium transporter mrs2"/>
    <property type="match status" value="1"/>
</dbReference>
<evidence type="ECO:0000256" key="12">
    <source>
        <dbReference type="ARBA" id="ARBA00043036"/>
    </source>
</evidence>
<dbReference type="AlphaFoldDB" id="A0AAQ3M0H0"/>
<dbReference type="SUPFAM" id="SSF103473">
    <property type="entry name" value="MFS general substrate transporter"/>
    <property type="match status" value="1"/>
</dbReference>
<keyword evidence="4 19" id="KW-0812">Transmembrane</keyword>
<dbReference type="Gene3D" id="1.20.58.340">
    <property type="entry name" value="Magnesium transport protein CorA, transmembrane region"/>
    <property type="match status" value="1"/>
</dbReference>
<keyword evidence="6" id="KW-0460">Magnesium</keyword>
<dbReference type="GO" id="GO:0045016">
    <property type="term" value="P:mitochondrial magnesium ion transmembrane transport"/>
    <property type="evidence" value="ECO:0007669"/>
    <property type="project" value="UniProtKB-ARBA"/>
</dbReference>
<evidence type="ECO:0000256" key="17">
    <source>
        <dbReference type="ARBA" id="ARBA00078518"/>
    </source>
</evidence>
<evidence type="ECO:0000256" key="4">
    <source>
        <dbReference type="ARBA" id="ARBA00022692"/>
    </source>
</evidence>
<feature type="domain" description="Major facilitator superfamily (MFS) profile" evidence="20">
    <location>
        <begin position="105"/>
        <end position="807"/>
    </location>
</feature>
<dbReference type="Proteomes" id="UP001303373">
    <property type="component" value="Chromosome 2"/>
</dbReference>
<evidence type="ECO:0000256" key="13">
    <source>
        <dbReference type="ARBA" id="ARBA00046105"/>
    </source>
</evidence>
<evidence type="ECO:0000256" key="2">
    <source>
        <dbReference type="ARBA" id="ARBA00009765"/>
    </source>
</evidence>
<comment type="subunit">
    <text evidence="14">Homopentamer. Forms homooligomers. Interacts with MFM1.</text>
</comment>
<keyword evidence="8 19" id="KW-1133">Transmembrane helix</keyword>
<dbReference type="InterPro" id="IPR039204">
    <property type="entry name" value="MRS2-like"/>
</dbReference>
<dbReference type="GO" id="GO:0005743">
    <property type="term" value="C:mitochondrial inner membrane"/>
    <property type="evidence" value="ECO:0007669"/>
    <property type="project" value="UniProtKB-SubCell"/>
</dbReference>
<evidence type="ECO:0000256" key="14">
    <source>
        <dbReference type="ARBA" id="ARBA00046701"/>
    </source>
</evidence>
<feature type="transmembrane region" description="Helical" evidence="19">
    <location>
        <begin position="782"/>
        <end position="803"/>
    </location>
</feature>
<feature type="compositionally biased region" description="Polar residues" evidence="18">
    <location>
        <begin position="70"/>
        <end position="79"/>
    </location>
</feature>
<evidence type="ECO:0000256" key="1">
    <source>
        <dbReference type="ARBA" id="ARBA00004448"/>
    </source>
</evidence>
<dbReference type="PRINTS" id="PR01036">
    <property type="entry name" value="TCRTETB"/>
</dbReference>
<dbReference type="CDD" id="cd12823">
    <property type="entry name" value="Mrs2_Mfm1p-like"/>
    <property type="match status" value="1"/>
</dbReference>
<dbReference type="InterPro" id="IPR011701">
    <property type="entry name" value="MFS"/>
</dbReference>
<dbReference type="InterPro" id="IPR020846">
    <property type="entry name" value="MFS_dom"/>
</dbReference>
<feature type="compositionally biased region" description="Polar residues" evidence="18">
    <location>
        <begin position="1"/>
        <end position="12"/>
    </location>
</feature>
<name>A0AAQ3M0H0_9PEZI</name>
<evidence type="ECO:0000256" key="8">
    <source>
        <dbReference type="ARBA" id="ARBA00022989"/>
    </source>
</evidence>
<keyword evidence="10" id="KW-0496">Mitochondrion</keyword>
<proteinExistence type="inferred from homology"/>
<dbReference type="Gene3D" id="2.40.128.330">
    <property type="match status" value="1"/>
</dbReference>
<feature type="transmembrane region" description="Helical" evidence="19">
    <location>
        <begin position="752"/>
        <end position="770"/>
    </location>
</feature>
<evidence type="ECO:0000256" key="16">
    <source>
        <dbReference type="ARBA" id="ARBA00072872"/>
    </source>
</evidence>
<feature type="transmembrane region" description="Helical" evidence="19">
    <location>
        <begin position="171"/>
        <end position="190"/>
    </location>
</feature>
<evidence type="ECO:0000256" key="6">
    <source>
        <dbReference type="ARBA" id="ARBA00022842"/>
    </source>
</evidence>
<keyword evidence="22" id="KW-1185">Reference proteome</keyword>
<accession>A0AAQ3M0H0</accession>
<feature type="compositionally biased region" description="Polar residues" evidence="18">
    <location>
        <begin position="33"/>
        <end position="46"/>
    </location>
</feature>
<feature type="transmembrane region" description="Helical" evidence="19">
    <location>
        <begin position="259"/>
        <end position="279"/>
    </location>
</feature>
<dbReference type="EMBL" id="CP138581">
    <property type="protein sequence ID" value="WPG98671.1"/>
    <property type="molecule type" value="Genomic_DNA"/>
</dbReference>
<keyword evidence="9" id="KW-0406">Ion transport</keyword>